<comment type="subcellular location">
    <subcellularLocation>
        <location evidence="1">Secreted</location>
    </subcellularLocation>
</comment>
<dbReference type="PANTHER" id="PTHR11475:SF131">
    <property type="entry name" value="PEROXIDASE"/>
    <property type="match status" value="1"/>
</dbReference>
<evidence type="ECO:0000256" key="1">
    <source>
        <dbReference type="ARBA" id="ARBA00004613"/>
    </source>
</evidence>
<evidence type="ECO:0000256" key="6">
    <source>
        <dbReference type="SAM" id="SignalP"/>
    </source>
</evidence>
<dbReference type="WBParaSite" id="EEL_0000855201-mRNA-1">
    <property type="protein sequence ID" value="EEL_0000855201-mRNA-1"/>
    <property type="gene ID" value="EEL_0000855201"/>
</dbReference>
<dbReference type="GO" id="GO:0004601">
    <property type="term" value="F:peroxidase activity"/>
    <property type="evidence" value="ECO:0007669"/>
    <property type="project" value="UniProtKB-KW"/>
</dbReference>
<dbReference type="InterPro" id="IPR037120">
    <property type="entry name" value="Haem_peroxidase_sf_animal"/>
</dbReference>
<keyword evidence="2" id="KW-0964">Secreted</keyword>
<dbReference type="PANTHER" id="PTHR11475">
    <property type="entry name" value="OXIDASE/PEROXIDASE"/>
    <property type="match status" value="1"/>
</dbReference>
<evidence type="ECO:0000256" key="5">
    <source>
        <dbReference type="PIRSR" id="PIRSR619791-2"/>
    </source>
</evidence>
<evidence type="ECO:0000256" key="2">
    <source>
        <dbReference type="ARBA" id="ARBA00022525"/>
    </source>
</evidence>
<dbReference type="FunFam" id="1.10.640.10:FF:000003">
    <property type="entry name" value="chorion peroxidase"/>
    <property type="match status" value="1"/>
</dbReference>
<keyword evidence="5" id="KW-0479">Metal-binding</keyword>
<organism evidence="7 8">
    <name type="scientific">Elaeophora elaphi</name>
    <dbReference type="NCBI Taxonomy" id="1147741"/>
    <lineage>
        <taxon>Eukaryota</taxon>
        <taxon>Metazoa</taxon>
        <taxon>Ecdysozoa</taxon>
        <taxon>Nematoda</taxon>
        <taxon>Chromadorea</taxon>
        <taxon>Rhabditida</taxon>
        <taxon>Spirurina</taxon>
        <taxon>Spiruromorpha</taxon>
        <taxon>Filarioidea</taxon>
        <taxon>Onchocercidae</taxon>
        <taxon>Elaeophora</taxon>
    </lineage>
</organism>
<dbReference type="Gene3D" id="1.10.640.10">
    <property type="entry name" value="Haem peroxidase domain superfamily, animal type"/>
    <property type="match status" value="2"/>
</dbReference>
<protein>
    <submittedName>
        <fullName evidence="8">Chorion peroxidase</fullName>
    </submittedName>
</protein>
<feature type="binding site" description="axial binding residue" evidence="5">
    <location>
        <position position="1260"/>
    </location>
    <ligand>
        <name>heme b</name>
        <dbReference type="ChEBI" id="CHEBI:60344"/>
    </ligand>
    <ligandPart>
        <name>Fe</name>
        <dbReference type="ChEBI" id="CHEBI:18248"/>
    </ligandPart>
</feature>
<dbReference type="InterPro" id="IPR010255">
    <property type="entry name" value="Haem_peroxidase_sf"/>
</dbReference>
<evidence type="ECO:0000313" key="8">
    <source>
        <dbReference type="WBParaSite" id="EEL_0000855201-mRNA-1"/>
    </source>
</evidence>
<dbReference type="PRINTS" id="PR00457">
    <property type="entry name" value="ANPEROXIDASE"/>
</dbReference>
<accession>A0A158Q8R9</accession>
<dbReference type="FunFam" id="1.10.640.10:FF:000006">
    <property type="entry name" value="Double oxidase: two peroxidase domains"/>
    <property type="match status" value="1"/>
</dbReference>
<dbReference type="GO" id="GO:0046872">
    <property type="term" value="F:metal ion binding"/>
    <property type="evidence" value="ECO:0007669"/>
    <property type="project" value="UniProtKB-KW"/>
</dbReference>
<dbReference type="GO" id="GO:0006979">
    <property type="term" value="P:response to oxidative stress"/>
    <property type="evidence" value="ECO:0007669"/>
    <property type="project" value="InterPro"/>
</dbReference>
<evidence type="ECO:0000256" key="4">
    <source>
        <dbReference type="ARBA" id="ARBA00022729"/>
    </source>
</evidence>
<keyword evidence="4 6" id="KW-0732">Signal</keyword>
<evidence type="ECO:0000313" key="7">
    <source>
        <dbReference type="Proteomes" id="UP000050640"/>
    </source>
</evidence>
<dbReference type="GO" id="GO:0005576">
    <property type="term" value="C:extracellular region"/>
    <property type="evidence" value="ECO:0007669"/>
    <property type="project" value="UniProtKB-SubCell"/>
</dbReference>
<dbReference type="CDD" id="cd09823">
    <property type="entry name" value="peroxinectin_like"/>
    <property type="match status" value="2"/>
</dbReference>
<dbReference type="InterPro" id="IPR019791">
    <property type="entry name" value="Haem_peroxidase_animal"/>
</dbReference>
<keyword evidence="5" id="KW-0408">Iron</keyword>
<dbReference type="GO" id="GO:0020037">
    <property type="term" value="F:heme binding"/>
    <property type="evidence" value="ECO:0007669"/>
    <property type="project" value="InterPro"/>
</dbReference>
<feature type="chain" id="PRO_5007630858" evidence="6">
    <location>
        <begin position="21"/>
        <end position="1584"/>
    </location>
</feature>
<keyword evidence="7" id="KW-1185">Reference proteome</keyword>
<evidence type="ECO:0000256" key="3">
    <source>
        <dbReference type="ARBA" id="ARBA00022559"/>
    </source>
</evidence>
<dbReference type="PROSITE" id="PS50292">
    <property type="entry name" value="PEROXIDASE_3"/>
    <property type="match status" value="2"/>
</dbReference>
<sequence>MKLLFILLHLLLNNEIVVNGNDVHARRRRSNIPCGVSFTPCSRAALAFGLASNSIHEDEAQVQQNSAEVRKRYTEINKLINRQNIIAAIREAKDEIDTLFNQTEVKIFKEQNAFGGEPAETVWNNINKIDSHSKKLSYSSLISIAATEKLYNSGLTPEQILYGLPIMDIRDTTINDICPVNLVTICPSVKYRTYSGHCNNVNHPLWGAASEPMQRFLKPVYADKISKPRISINGLSLPSARKISHNLITEPSDRHTLCSMMIAQWAMFIHQDISHPVITTLYQGNQSKPLLCCSDKYTHPECYPIEVDKNDTTYSKLTQCLPYVRTATSPRENCSLGSREQINQATSFLDASHIYGSTMERASKLRAYQNGLLLTQENSRYKTLLTSTNDGTCVSDRSSQRCFLSGGAFTNLFPSQTALHTIWLRQHNNIAKQLKAINADWDDERLFQESRRIVIAQIQHITYNEFLPIIVGKNKLRQYGIKLRPNDYDSDYDLKIDATALNEYASAVGLFYYSLFSEQVSLYEDSESDGKTEKSWSTLINNPELLYSGKMDTILRFLLRETIRKPGLHMNKYFKNEFLRGKGNYGLDLAAMIIQMGRDHGIPGYTEFRTACGLRRPANFTDLDDIVLQSLDLDELARLYDHIDDVDLFVLGMVEKPELGALVGPTFACIIGRQFQKIRRGDRFWYENFFVPSAFTLEQLGEIRRTTLARIICDNSDGIQQIQPNVFTLADIYGNCPMHCNSTIIDTIDLKQWVDQEPRLKLPITKATLEKAVRLGAEHARRLNEVEADRLRRQGRNGNQNRSRNLAVYAHSNLMAPKRESLEISHRAEVLRETTRVLLRGDGLSEQERLPLELDLVTLQRLLPEIDISQFVGNITGFLGEENPSMEECLPRPLPCDHTTKYRTFSGWCNNLKFPHYGNAFAPMRRLLDPVYDDVSYTYCLNISKYKHTYKMERFMQIPLLTGLLIGFDSPRTLARNSGRKLPSARKVSNVVHAEAPLFHAKYTHMLMQMGQIIDHDFAHSPVSRGPGNTILDCSRCDSAKTVSIHCFPIPIENGDPYFPPLHDNGEPRCIAFTRSLLGQLTLGYRNQLDQLTSYLDASFIYGSTECEANKLRLFSQGRLNFTDLGFNREALPQGRQERDCRSEPRHPCFNAGDERSNEQPGLTVMHTLFLREHNRIAASLSRINNFWSDEKIYLETRRIIGAKVQHIIFNEWLPIVVGCEAAARYDLVPRKTGYYKGYDDKCDATMTQEMATAGFRFGHSLIRNIFPRMNAEYQEETDGLDLKTSFNNETFYYSLETGHIESVIMGLLGSHSMSFDRHISDAIRNHLFQRPANPYTGMDLPALNIQRGRDHGVPPYNSYREKKFIEMCGMRRARNFDDLKDVMDNRTIAALRNVYDHVDDIDLFPGLMSERPLKGALVGPMLTCIIGEQFQRLKRCDRFYYENDNAATKFTPDQLAEIRKTTLSKLICANSQYAHHIQPNAFLMPDDLTNAPMKCSELPDIDLYEWLDRQFCVVDHRVINLGRTKRITPCITCTCTAEGPECHSMVIDRCESLLTEYLFSEVIADTVCIIQCSSLIRQRSGQL</sequence>
<reference evidence="8" key="1">
    <citation type="submission" date="2016-04" db="UniProtKB">
        <authorList>
            <consortium name="WormBaseParasite"/>
        </authorList>
    </citation>
    <scope>IDENTIFICATION</scope>
</reference>
<keyword evidence="5" id="KW-0349">Heme</keyword>
<feature type="signal peptide" evidence="6">
    <location>
        <begin position="1"/>
        <end position="20"/>
    </location>
</feature>
<keyword evidence="3" id="KW-0560">Oxidoreductase</keyword>
<dbReference type="SUPFAM" id="SSF48113">
    <property type="entry name" value="Heme-dependent peroxidases"/>
    <property type="match status" value="3"/>
</dbReference>
<dbReference type="Proteomes" id="UP000050640">
    <property type="component" value="Unplaced"/>
</dbReference>
<dbReference type="STRING" id="1147741.A0A158Q8R9"/>
<dbReference type="Pfam" id="PF03098">
    <property type="entry name" value="An_peroxidase"/>
    <property type="match status" value="2"/>
</dbReference>
<proteinExistence type="predicted"/>
<name>A0A158Q8R9_9BILA</name>
<keyword evidence="3" id="KW-0575">Peroxidase</keyword>